<reference evidence="1" key="1">
    <citation type="submission" date="2022-08" db="EMBL/GenBank/DDBJ databases">
        <authorList>
            <person name="Kallberg Y."/>
            <person name="Tangrot J."/>
            <person name="Rosling A."/>
        </authorList>
    </citation>
    <scope>NUCLEOTIDE SEQUENCE</scope>
    <source>
        <strain evidence="1">Wild A</strain>
    </source>
</reference>
<evidence type="ECO:0000313" key="2">
    <source>
        <dbReference type="Proteomes" id="UP001153678"/>
    </source>
</evidence>
<dbReference type="OrthoDB" id="10456217at2759"/>
<proteinExistence type="predicted"/>
<evidence type="ECO:0000313" key="1">
    <source>
        <dbReference type="EMBL" id="CAI2174963.1"/>
    </source>
</evidence>
<gene>
    <name evidence="1" type="ORF">FWILDA_LOCUS6856</name>
</gene>
<keyword evidence="2" id="KW-1185">Reference proteome</keyword>
<accession>A0A9W4SMX2</accession>
<name>A0A9W4SMX2_9GLOM</name>
<organism evidence="1 2">
    <name type="scientific">Funneliformis geosporum</name>
    <dbReference type="NCBI Taxonomy" id="1117311"/>
    <lineage>
        <taxon>Eukaryota</taxon>
        <taxon>Fungi</taxon>
        <taxon>Fungi incertae sedis</taxon>
        <taxon>Mucoromycota</taxon>
        <taxon>Glomeromycotina</taxon>
        <taxon>Glomeromycetes</taxon>
        <taxon>Glomerales</taxon>
        <taxon>Glomeraceae</taxon>
        <taxon>Funneliformis</taxon>
    </lineage>
</organism>
<dbReference type="Proteomes" id="UP001153678">
    <property type="component" value="Unassembled WGS sequence"/>
</dbReference>
<dbReference type="AlphaFoldDB" id="A0A9W4SMX2"/>
<protein>
    <submittedName>
        <fullName evidence="1">16795_t:CDS:1</fullName>
    </submittedName>
</protein>
<comment type="caution">
    <text evidence="1">The sequence shown here is derived from an EMBL/GenBank/DDBJ whole genome shotgun (WGS) entry which is preliminary data.</text>
</comment>
<sequence>MKDFELNPLQRAMRLWVTLYLADLRDKNDYYIYESLSRREIISKKVDTLNHHIGNLLFNKGGQYGSLNIHYNDLLSGPHSLFDICAIKNHQQSLVDVNKLSLGLFNRNNSMNLIPPITINFKRLQNVLSKKIQHLQIYIDTKREHSELSRDLINFIQSQRQLKSLSANVFWKADETRSFLHALQKHSTSLTFLRIEDEYSPILSNQLLLSILNLLPNLVTLELPMISNEKVSPNLSVPPRCFFNLEHLHYYENLFINNGKPDRIRPIPIALYKQILLSTSNNLKSLKIQYIYCSLIKEIQEEGLLNITHFHIEADRTSCPSWLMSLLNNLNKLVHFKLTMLISCSEYFDNDFVHVLNNIKTFEKFSRALSSSLETLEVNFPIVEECLKVLLSESKCKLRHIRFYNDCYHNLDSFLKYPDNFLRILIDYAQGGSLREVGIAIRYTFSKRYIEEAQRYFSIVMLNGYEIDNPFYNVPIKNTTWSNRITNFPRISRWMMV</sequence>
<dbReference type="EMBL" id="CAMKVN010001288">
    <property type="protein sequence ID" value="CAI2174963.1"/>
    <property type="molecule type" value="Genomic_DNA"/>
</dbReference>